<gene>
    <name evidence="4" type="ORF">NBH00_06710</name>
</gene>
<keyword evidence="2" id="KW-0812">Transmembrane</keyword>
<feature type="domain" description="Putative Flp pilus-assembly TadG-like N-terminal" evidence="3">
    <location>
        <begin position="12"/>
        <end position="59"/>
    </location>
</feature>
<sequence>MPRRLRLRGDHGVATVLMAALLVVVGVPFMIFAVDVSYWWVHKRHLQNQADAAALAAAGSFRFPACVNATITNTALEYSGLGDGSPVKYNDTNPTVPASRLHVVINQPHYYNQNTKPDNPADDPADYQGPDTSPCAKKFVDVKMTETDLPHLFKFSLFGSDPFGSVVPNINAQARVKLFNSDVGQDLSPLAVQDPTPKKVRVYLVDEATGNTLKDASNNDVSVLLSQHGSGNGYLHYDNETAPLSFTPPTPAAPATSMNLGVRVALTGSNSTACPPVDALTQCYDNVATAQGLSYIRDWVDNGSALTATQKPQSRSITTQPGTCGNGSFTTRTATCTMGLTASIKWNPDITAATAASKTIVTVVFNGQSYPMTYVAGSWTTGNNAGTWSVANVSVPAGTIGPRTLTLNWEQQTGKVVVGTQTQTCTSSGNNKCTGTFAGFQRSFWNDPTDQTSRGGPIGTFDVLNPSIQQVSDLRACTPNFSTCATKLTFAVDIKGSLTLAAATDPAISLRVQNSGGGQTQAVDCDPNRDLVDSIILGCQPKYQVNDGSPCSTVTTPYPSCVGTEQGNFSNKPAKAFNERFLCNPPGNPGNCKAGNLAGGFDGKPTTCPPAGSFGHNNWPNYPTNDPRLIGVYVTPFGTFQGNGQDLFPIVKFAQFYVTGYASNGSGFDNPCIGQGDEFAPGTESDIGVVSGHFVKPLAGGGEGATNTDCDTNDVGGCVAVLVK</sequence>
<evidence type="ECO:0000256" key="2">
    <source>
        <dbReference type="SAM" id="Phobius"/>
    </source>
</evidence>
<name>A0ABY5DV56_9ACTN</name>
<dbReference type="Pfam" id="PF13400">
    <property type="entry name" value="Tad"/>
    <property type="match status" value="1"/>
</dbReference>
<keyword evidence="2" id="KW-0472">Membrane</keyword>
<reference evidence="4 5" key="1">
    <citation type="submission" date="2022-06" db="EMBL/GenBank/DDBJ databases">
        <title>Paraconexibacter antarcticus.</title>
        <authorList>
            <person name="Kim C.S."/>
        </authorList>
    </citation>
    <scope>NUCLEOTIDE SEQUENCE [LARGE SCALE GENOMIC DNA]</scope>
    <source>
        <strain evidence="4 5">02-257</strain>
    </source>
</reference>
<dbReference type="InterPro" id="IPR028087">
    <property type="entry name" value="Tad_N"/>
</dbReference>
<keyword evidence="2" id="KW-1133">Transmembrane helix</keyword>
<accession>A0ABY5DV56</accession>
<feature type="region of interest" description="Disordered" evidence="1">
    <location>
        <begin position="111"/>
        <end position="130"/>
    </location>
</feature>
<dbReference type="EMBL" id="CP098502">
    <property type="protein sequence ID" value="UTI65898.1"/>
    <property type="molecule type" value="Genomic_DNA"/>
</dbReference>
<evidence type="ECO:0000313" key="4">
    <source>
        <dbReference type="EMBL" id="UTI65898.1"/>
    </source>
</evidence>
<feature type="transmembrane region" description="Helical" evidence="2">
    <location>
        <begin position="12"/>
        <end position="41"/>
    </location>
</feature>
<keyword evidence="5" id="KW-1185">Reference proteome</keyword>
<protein>
    <submittedName>
        <fullName evidence="4">Pilus assembly protein TadG-related protein</fullName>
    </submittedName>
</protein>
<evidence type="ECO:0000256" key="1">
    <source>
        <dbReference type="SAM" id="MobiDB-lite"/>
    </source>
</evidence>
<evidence type="ECO:0000259" key="3">
    <source>
        <dbReference type="Pfam" id="PF13400"/>
    </source>
</evidence>
<dbReference type="Proteomes" id="UP001056035">
    <property type="component" value="Chromosome"/>
</dbReference>
<dbReference type="RefSeq" id="WP_254572576.1">
    <property type="nucleotide sequence ID" value="NZ_CP098502.1"/>
</dbReference>
<evidence type="ECO:0000313" key="5">
    <source>
        <dbReference type="Proteomes" id="UP001056035"/>
    </source>
</evidence>
<organism evidence="4 5">
    <name type="scientific">Paraconexibacter antarcticus</name>
    <dbReference type="NCBI Taxonomy" id="2949664"/>
    <lineage>
        <taxon>Bacteria</taxon>
        <taxon>Bacillati</taxon>
        <taxon>Actinomycetota</taxon>
        <taxon>Thermoleophilia</taxon>
        <taxon>Solirubrobacterales</taxon>
        <taxon>Paraconexibacteraceae</taxon>
        <taxon>Paraconexibacter</taxon>
    </lineage>
</organism>
<proteinExistence type="predicted"/>